<evidence type="ECO:0000259" key="9">
    <source>
        <dbReference type="Pfam" id="PF01467"/>
    </source>
</evidence>
<evidence type="ECO:0000256" key="2">
    <source>
        <dbReference type="ARBA" id="ARBA00022642"/>
    </source>
</evidence>
<gene>
    <name evidence="10" type="ORF">UFOPK1827_00453</name>
</gene>
<evidence type="ECO:0000313" key="10">
    <source>
        <dbReference type="EMBL" id="CAB4599077.1"/>
    </source>
</evidence>
<protein>
    <submittedName>
        <fullName evidence="10">Unannotated protein</fullName>
    </submittedName>
</protein>
<keyword evidence="2" id="KW-0662">Pyridine nucleotide biosynthesis</keyword>
<name>A0A6J6GD57_9ZZZZ</name>
<dbReference type="InterPro" id="IPR014729">
    <property type="entry name" value="Rossmann-like_a/b/a_fold"/>
</dbReference>
<dbReference type="Gene3D" id="3.40.50.620">
    <property type="entry name" value="HUPs"/>
    <property type="match status" value="1"/>
</dbReference>
<keyword evidence="7" id="KW-0520">NAD</keyword>
<reference evidence="10" key="1">
    <citation type="submission" date="2020-05" db="EMBL/GenBank/DDBJ databases">
        <authorList>
            <person name="Chiriac C."/>
            <person name="Salcher M."/>
            <person name="Ghai R."/>
            <person name="Kavagutti S V."/>
        </authorList>
    </citation>
    <scope>NUCLEOTIDE SEQUENCE</scope>
</reference>
<keyword evidence="4" id="KW-0548">Nucleotidyltransferase</keyword>
<evidence type="ECO:0000256" key="1">
    <source>
        <dbReference type="ARBA" id="ARBA00004790"/>
    </source>
</evidence>
<keyword evidence="5" id="KW-0547">Nucleotide-binding</keyword>
<dbReference type="InterPro" id="IPR005248">
    <property type="entry name" value="NadD/NMNAT"/>
</dbReference>
<proteinExistence type="inferred from homology"/>
<dbReference type="GO" id="GO:0009435">
    <property type="term" value="P:NAD+ biosynthetic process"/>
    <property type="evidence" value="ECO:0007669"/>
    <property type="project" value="UniProtKB-UniPathway"/>
</dbReference>
<evidence type="ECO:0000256" key="3">
    <source>
        <dbReference type="ARBA" id="ARBA00022679"/>
    </source>
</evidence>
<dbReference type="Pfam" id="PF01467">
    <property type="entry name" value="CTP_transf_like"/>
    <property type="match status" value="1"/>
</dbReference>
<feature type="domain" description="Cytidyltransferase-like" evidence="9">
    <location>
        <begin position="69"/>
        <end position="229"/>
    </location>
</feature>
<feature type="region of interest" description="Disordered" evidence="8">
    <location>
        <begin position="1"/>
        <end position="52"/>
    </location>
</feature>
<dbReference type="CDD" id="cd02165">
    <property type="entry name" value="NMNAT"/>
    <property type="match status" value="1"/>
</dbReference>
<evidence type="ECO:0000256" key="4">
    <source>
        <dbReference type="ARBA" id="ARBA00022695"/>
    </source>
</evidence>
<sequence length="259" mass="28223">MSTDGFVPDPNPEQVVSGGNDTGVTAQRGEGVPSEMRDIRHDHAPTEGSLSTPDRTLIRMSQVRRGLGILGGTFDPPHIGHLAAAVEVRSALHLERVLLMVANEPWQKAGNRPLSAPQDRFDLTSASVGDLEGIEASSLEIDRGGPTYSIDTLHQLKEIAPDQQLFLIVGSDAALNLHTWHRHEELPGLATLVIVERDGDRNAEPPAGWSVERVSMPRLDISSSDMRERVRDGRPLNPFVVPDVINEINARGLYGFTDS</sequence>
<accession>A0A6J6GD57</accession>
<dbReference type="NCBIfam" id="NF000840">
    <property type="entry name" value="PRK00071.1-3"/>
    <property type="match status" value="1"/>
</dbReference>
<dbReference type="PANTHER" id="PTHR39321">
    <property type="entry name" value="NICOTINATE-NUCLEOTIDE ADENYLYLTRANSFERASE-RELATED"/>
    <property type="match status" value="1"/>
</dbReference>
<dbReference type="GO" id="GO:0070566">
    <property type="term" value="F:adenylyltransferase activity"/>
    <property type="evidence" value="ECO:0007669"/>
    <property type="project" value="UniProtKB-ARBA"/>
</dbReference>
<feature type="compositionally biased region" description="Basic and acidic residues" evidence="8">
    <location>
        <begin position="35"/>
        <end position="45"/>
    </location>
</feature>
<evidence type="ECO:0000256" key="6">
    <source>
        <dbReference type="ARBA" id="ARBA00022840"/>
    </source>
</evidence>
<evidence type="ECO:0000256" key="5">
    <source>
        <dbReference type="ARBA" id="ARBA00022741"/>
    </source>
</evidence>
<organism evidence="10">
    <name type="scientific">freshwater metagenome</name>
    <dbReference type="NCBI Taxonomy" id="449393"/>
    <lineage>
        <taxon>unclassified sequences</taxon>
        <taxon>metagenomes</taxon>
        <taxon>ecological metagenomes</taxon>
    </lineage>
</organism>
<evidence type="ECO:0000256" key="7">
    <source>
        <dbReference type="ARBA" id="ARBA00023027"/>
    </source>
</evidence>
<dbReference type="SUPFAM" id="SSF52374">
    <property type="entry name" value="Nucleotidylyl transferase"/>
    <property type="match status" value="1"/>
</dbReference>
<dbReference type="AlphaFoldDB" id="A0A6J6GD57"/>
<keyword evidence="6" id="KW-0067">ATP-binding</keyword>
<dbReference type="UniPathway" id="UPA00253"/>
<dbReference type="HAMAP" id="MF_00244">
    <property type="entry name" value="NaMN_adenylyltr"/>
    <property type="match status" value="1"/>
</dbReference>
<dbReference type="InterPro" id="IPR004821">
    <property type="entry name" value="Cyt_trans-like"/>
</dbReference>
<evidence type="ECO:0000256" key="8">
    <source>
        <dbReference type="SAM" id="MobiDB-lite"/>
    </source>
</evidence>
<comment type="pathway">
    <text evidence="1">Cofactor biosynthesis; NAD(+) biosynthesis.</text>
</comment>
<dbReference type="GO" id="GO:0005524">
    <property type="term" value="F:ATP binding"/>
    <property type="evidence" value="ECO:0007669"/>
    <property type="project" value="UniProtKB-KW"/>
</dbReference>
<dbReference type="NCBIfam" id="TIGR00482">
    <property type="entry name" value="nicotinate (nicotinamide) nucleotide adenylyltransferase"/>
    <property type="match status" value="1"/>
</dbReference>
<keyword evidence="3" id="KW-0808">Transferase</keyword>
<dbReference type="EMBL" id="CAEZUO010000012">
    <property type="protein sequence ID" value="CAB4599077.1"/>
    <property type="molecule type" value="Genomic_DNA"/>
</dbReference>
<dbReference type="PANTHER" id="PTHR39321:SF3">
    <property type="entry name" value="PHOSPHOPANTETHEINE ADENYLYLTRANSFERASE"/>
    <property type="match status" value="1"/>
</dbReference>